<organism evidence="2 3">
    <name type="scientific">Xylophilus rhododendri</name>
    <dbReference type="NCBI Taxonomy" id="2697032"/>
    <lineage>
        <taxon>Bacteria</taxon>
        <taxon>Pseudomonadati</taxon>
        <taxon>Pseudomonadota</taxon>
        <taxon>Betaproteobacteria</taxon>
        <taxon>Burkholderiales</taxon>
        <taxon>Xylophilus</taxon>
    </lineage>
</organism>
<dbReference type="PANTHER" id="PTHR43044:SF1">
    <property type="entry name" value="QUINOL:CYTOCHROME C OXIDOREDUCTASE QUINONE-BINDING SUBUNIT 2"/>
    <property type="match status" value="1"/>
</dbReference>
<name>A0A857J2V2_9BURK</name>
<feature type="transmembrane region" description="Helical" evidence="1">
    <location>
        <begin position="56"/>
        <end position="74"/>
    </location>
</feature>
<accession>A0A857J2V2</accession>
<keyword evidence="1" id="KW-0472">Membrane</keyword>
<dbReference type="KEGG" id="xyk:GT347_04915"/>
<feature type="transmembrane region" description="Helical" evidence="1">
    <location>
        <begin position="125"/>
        <end position="149"/>
    </location>
</feature>
<feature type="transmembrane region" description="Helical" evidence="1">
    <location>
        <begin position="94"/>
        <end position="113"/>
    </location>
</feature>
<evidence type="ECO:0000313" key="2">
    <source>
        <dbReference type="EMBL" id="QHI97381.1"/>
    </source>
</evidence>
<feature type="transmembrane region" description="Helical" evidence="1">
    <location>
        <begin position="262"/>
        <end position="282"/>
    </location>
</feature>
<dbReference type="RefSeq" id="WP_160550899.1">
    <property type="nucleotide sequence ID" value="NZ_CP047650.1"/>
</dbReference>
<keyword evidence="1" id="KW-1133">Transmembrane helix</keyword>
<evidence type="ECO:0000256" key="1">
    <source>
        <dbReference type="SAM" id="Phobius"/>
    </source>
</evidence>
<feature type="transmembrane region" description="Helical" evidence="1">
    <location>
        <begin position="233"/>
        <end position="255"/>
    </location>
</feature>
<dbReference type="PANTHER" id="PTHR43044">
    <property type="match status" value="1"/>
</dbReference>
<proteinExistence type="predicted"/>
<keyword evidence="1" id="KW-0812">Transmembrane</keyword>
<keyword evidence="3" id="KW-1185">Reference proteome</keyword>
<dbReference type="EMBL" id="CP047650">
    <property type="protein sequence ID" value="QHI97381.1"/>
    <property type="molecule type" value="Genomic_DNA"/>
</dbReference>
<dbReference type="Proteomes" id="UP000464787">
    <property type="component" value="Chromosome"/>
</dbReference>
<feature type="transmembrane region" description="Helical" evidence="1">
    <location>
        <begin position="288"/>
        <end position="311"/>
    </location>
</feature>
<protein>
    <submittedName>
        <fullName evidence="2">Uncharacterized protein</fullName>
    </submittedName>
</protein>
<dbReference type="AlphaFoldDB" id="A0A857J2V2"/>
<feature type="transmembrane region" description="Helical" evidence="1">
    <location>
        <begin position="6"/>
        <end position="30"/>
    </location>
</feature>
<sequence length="320" mass="34544">MSAAVFWSAWLAAAWWCLAPLLGATVLIALNRLTGGAWGQGILPAAQALARRLPRVLLLWLPLVFGLRALYPFLQGPDWLHGVERPGFLQVWFAPWFFVARGFAYALAAWMLARPAALATAGQGRAAATLIAYLLLGSLAAVDAIGGLMPRWHSSVFALTLLAGQLIAGIAACTWLSLRAGRPLPGRDLGNLLLMAVMLWAYLGFMQLLIIWAENLPREITWYLPRLLGGWSRGGVALLLLQFVLPLVLLLFRAVKDHPARLLGVAGLAWAAQLLDAAWQTLPSVVPASGLAVVLVPLLAAPMAWLAYGGIVKELRHGPR</sequence>
<evidence type="ECO:0000313" key="3">
    <source>
        <dbReference type="Proteomes" id="UP000464787"/>
    </source>
</evidence>
<reference evidence="2 3" key="1">
    <citation type="submission" date="2020-01" db="EMBL/GenBank/DDBJ databases">
        <title>Genome sequencing of strain KACC 21265.</title>
        <authorList>
            <person name="Heo J."/>
            <person name="Kim S.-J."/>
            <person name="Kim J.-S."/>
            <person name="Hong S.-B."/>
            <person name="Kwon S.-W."/>
        </authorList>
    </citation>
    <scope>NUCLEOTIDE SEQUENCE [LARGE SCALE GENOMIC DNA]</scope>
    <source>
        <strain evidence="2 3">KACC 21265</strain>
    </source>
</reference>
<feature type="transmembrane region" description="Helical" evidence="1">
    <location>
        <begin position="190"/>
        <end position="213"/>
    </location>
</feature>
<gene>
    <name evidence="2" type="ORF">GT347_04915</name>
</gene>
<feature type="transmembrane region" description="Helical" evidence="1">
    <location>
        <begin position="155"/>
        <end position="178"/>
    </location>
</feature>